<comment type="caution">
    <text evidence="10">The sequence shown here is derived from an EMBL/GenBank/DDBJ whole genome shotgun (WGS) entry which is preliminary data.</text>
</comment>
<evidence type="ECO:0000256" key="4">
    <source>
        <dbReference type="ARBA" id="ARBA00022552"/>
    </source>
</evidence>
<dbReference type="NCBIfam" id="NF008249">
    <property type="entry name" value="PRK11025.1"/>
    <property type="match status" value="1"/>
</dbReference>
<dbReference type="GO" id="GO:0160141">
    <property type="term" value="F:23S rRNA pseudouridine(955/2504/2580) synthase activity"/>
    <property type="evidence" value="ECO:0007669"/>
    <property type="project" value="UniProtKB-EC"/>
</dbReference>
<dbReference type="InterPro" id="IPR006225">
    <property type="entry name" value="PsdUridine_synth_RluC/D"/>
</dbReference>
<keyword evidence="4" id="KW-0698">rRNA processing</keyword>
<comment type="catalytic activity">
    <reaction evidence="1">
        <text>uridine(955/2504/2580) in 23S rRNA = pseudouridine(955/2504/2580) in 23S rRNA</text>
        <dbReference type="Rhea" id="RHEA:42528"/>
        <dbReference type="Rhea" id="RHEA-COMP:10099"/>
        <dbReference type="Rhea" id="RHEA-COMP:10100"/>
        <dbReference type="ChEBI" id="CHEBI:65314"/>
        <dbReference type="ChEBI" id="CHEBI:65315"/>
        <dbReference type="EC" id="5.4.99.24"/>
    </reaction>
</comment>
<dbReference type="EC" id="5.4.99.-" evidence="8"/>
<dbReference type="Pfam" id="PF01479">
    <property type="entry name" value="S4"/>
    <property type="match status" value="1"/>
</dbReference>
<dbReference type="InterPro" id="IPR006145">
    <property type="entry name" value="PsdUridine_synth_RsuA/RluA"/>
</dbReference>
<organism evidence="10 11">
    <name type="scientific">Cellvibrio fibrivorans</name>
    <dbReference type="NCBI Taxonomy" id="126350"/>
    <lineage>
        <taxon>Bacteria</taxon>
        <taxon>Pseudomonadati</taxon>
        <taxon>Pseudomonadota</taxon>
        <taxon>Gammaproteobacteria</taxon>
        <taxon>Cellvibrionales</taxon>
        <taxon>Cellvibrionaceae</taxon>
        <taxon>Cellvibrio</taxon>
    </lineage>
</organism>
<dbReference type="InterPro" id="IPR036986">
    <property type="entry name" value="S4_RNA-bd_sf"/>
</dbReference>
<dbReference type="InterPro" id="IPR020103">
    <property type="entry name" value="PsdUridine_synth_cat_dom_sf"/>
</dbReference>
<dbReference type="PANTHER" id="PTHR21600">
    <property type="entry name" value="MITOCHONDRIAL RNA PSEUDOURIDINE SYNTHASE"/>
    <property type="match status" value="1"/>
</dbReference>
<comment type="catalytic activity">
    <reaction evidence="8">
        <text>a uridine in RNA = a pseudouridine in RNA</text>
        <dbReference type="Rhea" id="RHEA:48348"/>
        <dbReference type="Rhea" id="RHEA-COMP:12068"/>
        <dbReference type="Rhea" id="RHEA-COMP:12069"/>
        <dbReference type="ChEBI" id="CHEBI:65314"/>
        <dbReference type="ChEBI" id="CHEBI:65315"/>
    </reaction>
</comment>
<evidence type="ECO:0000256" key="8">
    <source>
        <dbReference type="RuleBase" id="RU362028"/>
    </source>
</evidence>
<feature type="domain" description="RNA-binding S4" evidence="9">
    <location>
        <begin position="32"/>
        <end position="91"/>
    </location>
</feature>
<evidence type="ECO:0000259" key="9">
    <source>
        <dbReference type="SMART" id="SM00363"/>
    </source>
</evidence>
<dbReference type="PROSITE" id="PS50889">
    <property type="entry name" value="S4"/>
    <property type="match status" value="1"/>
</dbReference>
<dbReference type="SUPFAM" id="SSF55120">
    <property type="entry name" value="Pseudouridine synthase"/>
    <property type="match status" value="1"/>
</dbReference>
<evidence type="ECO:0000256" key="6">
    <source>
        <dbReference type="ARBA" id="ARBA00023235"/>
    </source>
</evidence>
<dbReference type="NCBIfam" id="TIGR00005">
    <property type="entry name" value="rluA_subfam"/>
    <property type="match status" value="1"/>
</dbReference>
<dbReference type="SMART" id="SM00363">
    <property type="entry name" value="S4"/>
    <property type="match status" value="1"/>
</dbReference>
<name>A0ABU1UVJ6_9GAMM</name>
<dbReference type="InterPro" id="IPR006224">
    <property type="entry name" value="PsdUridine_synth_RluA-like_CS"/>
</dbReference>
<keyword evidence="11" id="KW-1185">Reference proteome</keyword>
<dbReference type="EMBL" id="JAVDVX010000002">
    <property type="protein sequence ID" value="MDR7089198.1"/>
    <property type="molecule type" value="Genomic_DNA"/>
</dbReference>
<keyword evidence="6 8" id="KW-0413">Isomerase</keyword>
<evidence type="ECO:0000256" key="1">
    <source>
        <dbReference type="ARBA" id="ARBA00000381"/>
    </source>
</evidence>
<evidence type="ECO:0000256" key="3">
    <source>
        <dbReference type="ARBA" id="ARBA00010876"/>
    </source>
</evidence>
<dbReference type="InterPro" id="IPR002942">
    <property type="entry name" value="S4_RNA-bd"/>
</dbReference>
<comment type="similarity">
    <text evidence="3 8">Belongs to the pseudouridine synthase RluA family.</text>
</comment>
<evidence type="ECO:0000313" key="10">
    <source>
        <dbReference type="EMBL" id="MDR7089198.1"/>
    </source>
</evidence>
<protein>
    <recommendedName>
        <fullName evidence="8">Pseudouridine synthase</fullName>
        <ecNumber evidence="8">5.4.99.-</ecNumber>
    </recommendedName>
</protein>
<evidence type="ECO:0000256" key="2">
    <source>
        <dbReference type="ARBA" id="ARBA00002876"/>
    </source>
</evidence>
<dbReference type="InterPro" id="IPR050188">
    <property type="entry name" value="RluA_PseudoU_synthase"/>
</dbReference>
<dbReference type="CDD" id="cd00165">
    <property type="entry name" value="S4"/>
    <property type="match status" value="1"/>
</dbReference>
<accession>A0ABU1UVJ6</accession>
<evidence type="ECO:0000256" key="5">
    <source>
        <dbReference type="ARBA" id="ARBA00022884"/>
    </source>
</evidence>
<comment type="function">
    <text evidence="2">Responsible for synthesis of pseudouridine from uracil at positions 955, 2504 and 2580 in 23S ribosomal RNA.</text>
</comment>
<keyword evidence="5 7" id="KW-0694">RNA-binding</keyword>
<dbReference type="Pfam" id="PF00849">
    <property type="entry name" value="PseudoU_synth_2"/>
    <property type="match status" value="1"/>
</dbReference>
<dbReference type="PANTHER" id="PTHR21600:SF92">
    <property type="entry name" value="RIBOSOMAL LARGE SUBUNIT PSEUDOURIDINE SYNTHASE C"/>
    <property type="match status" value="1"/>
</dbReference>
<dbReference type="SUPFAM" id="SSF55174">
    <property type="entry name" value="Alpha-L RNA-binding motif"/>
    <property type="match status" value="1"/>
</dbReference>
<reference evidence="10 11" key="1">
    <citation type="submission" date="2023-07" db="EMBL/GenBank/DDBJ databases">
        <title>Sorghum-associated microbial communities from plants grown in Nebraska, USA.</title>
        <authorList>
            <person name="Schachtman D."/>
        </authorList>
    </citation>
    <scope>NUCLEOTIDE SEQUENCE [LARGE SCALE GENOMIC DNA]</scope>
    <source>
        <strain evidence="10 11">BE190</strain>
    </source>
</reference>
<evidence type="ECO:0000313" key="11">
    <source>
        <dbReference type="Proteomes" id="UP001253595"/>
    </source>
</evidence>
<dbReference type="Proteomes" id="UP001253595">
    <property type="component" value="Unassembled WGS sequence"/>
</dbReference>
<dbReference type="PROSITE" id="PS01129">
    <property type="entry name" value="PSI_RLU"/>
    <property type="match status" value="1"/>
</dbReference>
<proteinExistence type="inferred from homology"/>
<evidence type="ECO:0000256" key="7">
    <source>
        <dbReference type="PROSITE-ProRule" id="PRU00182"/>
    </source>
</evidence>
<dbReference type="CDD" id="cd02869">
    <property type="entry name" value="PseudoU_synth_RluA_like"/>
    <property type="match status" value="1"/>
</dbReference>
<dbReference type="RefSeq" id="WP_374725255.1">
    <property type="nucleotide sequence ID" value="NZ_JAVDVX010000002.1"/>
</dbReference>
<dbReference type="Gene3D" id="3.10.290.10">
    <property type="entry name" value="RNA-binding S4 domain"/>
    <property type="match status" value="1"/>
</dbReference>
<sequence length="333" mass="36659">MKISPENTSQTIESSPFAQVMIISIDEDQAGQRLDNFLIARLKGVPKSKIYNVIRKGEVRVNKGRIKPEYKLMAGDSVRVPPIRTAEAGTEAKASHQMMALLARSILFEDDGLLIINKPPGLAVHGGSGITLGLIETLRQMRPEARHLELVHRLDRDTSGCIMVAKKRSYLRHLQAALRDKSAGAGGITKVYQALVIGDWPKRAHQVNAPLLKTEVAGGERVVRVHPEGKPSLTEFKLLQRFDGFSLVEARPITGRTHQIRVHAQYTGCALVGDEKYGNDEINEAMRGQGIKRLFLHASALSFYLPESDELTHVDAPLPPDLAIPLGKLLVVS</sequence>
<gene>
    <name evidence="10" type="ORF">J2X05_001204</name>
</gene>
<dbReference type="Gene3D" id="3.30.2350.10">
    <property type="entry name" value="Pseudouridine synthase"/>
    <property type="match status" value="1"/>
</dbReference>